<dbReference type="EMBL" id="CP127295">
    <property type="protein sequence ID" value="WIY06762.1"/>
    <property type="molecule type" value="Genomic_DNA"/>
</dbReference>
<dbReference type="Proteomes" id="UP001239397">
    <property type="component" value="Chromosome"/>
</dbReference>
<dbReference type="KEGG" id="amog:QRX60_23995"/>
<evidence type="ECO:0000313" key="2">
    <source>
        <dbReference type="Proteomes" id="UP001239397"/>
    </source>
</evidence>
<keyword evidence="2" id="KW-1185">Reference proteome</keyword>
<sequence length="58" mass="6555">MPRLIAVVDHTVEVEYGQFVLQEIPMARNALTLPVPAGSWIAMGRRARTVEPRREPDL</sequence>
<protein>
    <submittedName>
        <fullName evidence="1">Uncharacterized protein</fullName>
    </submittedName>
</protein>
<accession>A0A9Y2K0P2</accession>
<evidence type="ECO:0000313" key="1">
    <source>
        <dbReference type="EMBL" id="WIY06762.1"/>
    </source>
</evidence>
<dbReference type="RefSeq" id="WP_286003019.1">
    <property type="nucleotide sequence ID" value="NZ_CP127295.1"/>
</dbReference>
<gene>
    <name evidence="1" type="ORF">QRX60_23995</name>
</gene>
<reference evidence="1 2" key="1">
    <citation type="submission" date="2023-06" db="EMBL/GenBank/DDBJ databases">
        <authorList>
            <person name="Oyuntsetseg B."/>
            <person name="Kim S.B."/>
        </authorList>
    </citation>
    <scope>NUCLEOTIDE SEQUENCE [LARGE SCALE GENOMIC DNA]</scope>
    <source>
        <strain evidence="1 2">4-36</strain>
    </source>
</reference>
<organism evidence="1 2">
    <name type="scientific">Amycolatopsis mongoliensis</name>
    <dbReference type="NCBI Taxonomy" id="715475"/>
    <lineage>
        <taxon>Bacteria</taxon>
        <taxon>Bacillati</taxon>
        <taxon>Actinomycetota</taxon>
        <taxon>Actinomycetes</taxon>
        <taxon>Pseudonocardiales</taxon>
        <taxon>Pseudonocardiaceae</taxon>
        <taxon>Amycolatopsis</taxon>
    </lineage>
</organism>
<name>A0A9Y2K0P2_9PSEU</name>
<dbReference type="AlphaFoldDB" id="A0A9Y2K0P2"/>
<proteinExistence type="predicted"/>